<sequence length="422" mass="48130">MPKPDPAIIASQLEQLPLELFEPILENLSFRDVIALAKYAPEGSRLAAALETSPMWRDIWPTYKANADDFQTLVSLNRADRRQPHFHRRLVREQTRHGPNFSFYDSVCRTASETIQIRFQFADPITRNFICQKISLGDIALICPWLKNMVVAAQQRHASAQAKAVQVVRERFLDAMEGMCRCVPSWSFYTWGTDRSRTLKWCSVKHQDRKTPEWTVSQMKAFVSAYSVLQRQLNTTKASQLQTLAKLYTRHPTRLKEALAPQGPRYNIHHIPNQLEIVSRFVMRIIDIDRRSVPGTKQGTSKFRFVHPCLIPYDWCLQLWFKVNEVNSNVKGVLPWPISVDGVKQLEHAMGRLSLSPSEPQPPSEVMSQIQAVNGGIERFFKRSSKWGPEGYAALRTQVAKSDGKSTDVAVPVIISFLGSLN</sequence>
<dbReference type="AlphaFoldDB" id="A0AAV9GUK1"/>
<dbReference type="PROSITE" id="PS50181">
    <property type="entry name" value="FBOX"/>
    <property type="match status" value="1"/>
</dbReference>
<organism evidence="2 3">
    <name type="scientific">Podospora aff. communis PSN243</name>
    <dbReference type="NCBI Taxonomy" id="3040156"/>
    <lineage>
        <taxon>Eukaryota</taxon>
        <taxon>Fungi</taxon>
        <taxon>Dikarya</taxon>
        <taxon>Ascomycota</taxon>
        <taxon>Pezizomycotina</taxon>
        <taxon>Sordariomycetes</taxon>
        <taxon>Sordariomycetidae</taxon>
        <taxon>Sordariales</taxon>
        <taxon>Podosporaceae</taxon>
        <taxon>Podospora</taxon>
    </lineage>
</organism>
<gene>
    <name evidence="2" type="ORF">QBC34DRAFT_457707</name>
</gene>
<reference evidence="2" key="1">
    <citation type="journal article" date="2023" name="Mol. Phylogenet. Evol.">
        <title>Genome-scale phylogeny and comparative genomics of the fungal order Sordariales.</title>
        <authorList>
            <person name="Hensen N."/>
            <person name="Bonometti L."/>
            <person name="Westerberg I."/>
            <person name="Brannstrom I.O."/>
            <person name="Guillou S."/>
            <person name="Cros-Aarteil S."/>
            <person name="Calhoun S."/>
            <person name="Haridas S."/>
            <person name="Kuo A."/>
            <person name="Mondo S."/>
            <person name="Pangilinan J."/>
            <person name="Riley R."/>
            <person name="LaButti K."/>
            <person name="Andreopoulos B."/>
            <person name="Lipzen A."/>
            <person name="Chen C."/>
            <person name="Yan M."/>
            <person name="Daum C."/>
            <person name="Ng V."/>
            <person name="Clum A."/>
            <person name="Steindorff A."/>
            <person name="Ohm R.A."/>
            <person name="Martin F."/>
            <person name="Silar P."/>
            <person name="Natvig D.O."/>
            <person name="Lalanne C."/>
            <person name="Gautier V."/>
            <person name="Ament-Velasquez S.L."/>
            <person name="Kruys A."/>
            <person name="Hutchinson M.I."/>
            <person name="Powell A.J."/>
            <person name="Barry K."/>
            <person name="Miller A.N."/>
            <person name="Grigoriev I.V."/>
            <person name="Debuchy R."/>
            <person name="Gladieux P."/>
            <person name="Hiltunen Thoren M."/>
            <person name="Johannesson H."/>
        </authorList>
    </citation>
    <scope>NUCLEOTIDE SEQUENCE</scope>
    <source>
        <strain evidence="2">PSN243</strain>
    </source>
</reference>
<dbReference type="InterPro" id="IPR001810">
    <property type="entry name" value="F-box_dom"/>
</dbReference>
<name>A0AAV9GUK1_9PEZI</name>
<keyword evidence="3" id="KW-1185">Reference proteome</keyword>
<evidence type="ECO:0000259" key="1">
    <source>
        <dbReference type="PROSITE" id="PS50181"/>
    </source>
</evidence>
<protein>
    <recommendedName>
        <fullName evidence="1">F-box domain-containing protein</fullName>
    </recommendedName>
</protein>
<comment type="caution">
    <text evidence="2">The sequence shown here is derived from an EMBL/GenBank/DDBJ whole genome shotgun (WGS) entry which is preliminary data.</text>
</comment>
<evidence type="ECO:0000313" key="2">
    <source>
        <dbReference type="EMBL" id="KAK4451975.1"/>
    </source>
</evidence>
<evidence type="ECO:0000313" key="3">
    <source>
        <dbReference type="Proteomes" id="UP001321760"/>
    </source>
</evidence>
<dbReference type="EMBL" id="MU865926">
    <property type="protein sequence ID" value="KAK4451975.1"/>
    <property type="molecule type" value="Genomic_DNA"/>
</dbReference>
<accession>A0AAV9GUK1</accession>
<feature type="domain" description="F-box" evidence="1">
    <location>
        <begin position="10"/>
        <end position="59"/>
    </location>
</feature>
<proteinExistence type="predicted"/>
<dbReference type="Proteomes" id="UP001321760">
    <property type="component" value="Unassembled WGS sequence"/>
</dbReference>
<reference evidence="2" key="2">
    <citation type="submission" date="2023-05" db="EMBL/GenBank/DDBJ databases">
        <authorList>
            <consortium name="Lawrence Berkeley National Laboratory"/>
            <person name="Steindorff A."/>
            <person name="Hensen N."/>
            <person name="Bonometti L."/>
            <person name="Westerberg I."/>
            <person name="Brannstrom I.O."/>
            <person name="Guillou S."/>
            <person name="Cros-Aarteil S."/>
            <person name="Calhoun S."/>
            <person name="Haridas S."/>
            <person name="Kuo A."/>
            <person name="Mondo S."/>
            <person name="Pangilinan J."/>
            <person name="Riley R."/>
            <person name="Labutti K."/>
            <person name="Andreopoulos B."/>
            <person name="Lipzen A."/>
            <person name="Chen C."/>
            <person name="Yanf M."/>
            <person name="Daum C."/>
            <person name="Ng V."/>
            <person name="Clum A."/>
            <person name="Ohm R."/>
            <person name="Martin F."/>
            <person name="Silar P."/>
            <person name="Natvig D."/>
            <person name="Lalanne C."/>
            <person name="Gautier V."/>
            <person name="Ament-Velasquez S.L."/>
            <person name="Kruys A."/>
            <person name="Hutchinson M.I."/>
            <person name="Powell A.J."/>
            <person name="Barry K."/>
            <person name="Miller A.N."/>
            <person name="Grigoriev I.V."/>
            <person name="Debuchy R."/>
            <person name="Gladieux P."/>
            <person name="Thoren M.H."/>
            <person name="Johannesson H."/>
        </authorList>
    </citation>
    <scope>NUCLEOTIDE SEQUENCE</scope>
    <source>
        <strain evidence="2">PSN243</strain>
    </source>
</reference>